<evidence type="ECO:0000313" key="6">
    <source>
        <dbReference type="EMBL" id="CAI9091546.1"/>
    </source>
</evidence>
<feature type="signal peptide" evidence="4">
    <location>
        <begin position="1"/>
        <end position="31"/>
    </location>
</feature>
<keyword evidence="3 4" id="KW-0964">Secreted</keyword>
<evidence type="ECO:0000313" key="7">
    <source>
        <dbReference type="Proteomes" id="UP001161247"/>
    </source>
</evidence>
<dbReference type="PANTHER" id="PTHR46215">
    <property type="entry name" value="DIRIGENT PROTEIN 24-RELATED"/>
    <property type="match status" value="1"/>
</dbReference>
<dbReference type="AlphaFoldDB" id="A0AAV1C7R0"/>
<keyword evidence="4" id="KW-0732">Signal</keyword>
<evidence type="ECO:0000256" key="3">
    <source>
        <dbReference type="ARBA" id="ARBA00022525"/>
    </source>
</evidence>
<gene>
    <name evidence="6" type="ORF">OLC1_LOCUS3447</name>
</gene>
<comment type="similarity">
    <text evidence="1 4">Belongs to the plant dirigent protein family.</text>
</comment>
<dbReference type="InterPro" id="IPR004265">
    <property type="entry name" value="Dirigent"/>
</dbReference>
<dbReference type="EMBL" id="OX459118">
    <property type="protein sequence ID" value="CAI9091546.1"/>
    <property type="molecule type" value="Genomic_DNA"/>
</dbReference>
<feature type="region of interest" description="Disordered" evidence="5">
    <location>
        <begin position="64"/>
        <end position="93"/>
    </location>
</feature>
<accession>A0AAV1C7R0</accession>
<dbReference type="GO" id="GO:0009699">
    <property type="term" value="P:phenylpropanoid biosynthetic process"/>
    <property type="evidence" value="ECO:0007669"/>
    <property type="project" value="UniProtKB-ARBA"/>
</dbReference>
<evidence type="ECO:0000256" key="5">
    <source>
        <dbReference type="SAM" id="MobiDB-lite"/>
    </source>
</evidence>
<protein>
    <recommendedName>
        <fullName evidence="4">Dirigent protein</fullName>
    </recommendedName>
</protein>
<evidence type="ECO:0000256" key="1">
    <source>
        <dbReference type="ARBA" id="ARBA00010746"/>
    </source>
</evidence>
<keyword evidence="4" id="KW-0052">Apoplast</keyword>
<dbReference type="GO" id="GO:0048046">
    <property type="term" value="C:apoplast"/>
    <property type="evidence" value="ECO:0007669"/>
    <property type="project" value="UniProtKB-SubCell"/>
</dbReference>
<evidence type="ECO:0000256" key="4">
    <source>
        <dbReference type="RuleBase" id="RU363099"/>
    </source>
</evidence>
<dbReference type="InterPro" id="IPR044859">
    <property type="entry name" value="Allene_oxi_cyc_Dirigent"/>
</dbReference>
<comment type="function">
    <text evidence="4">Dirigent proteins impart stereoselectivity on the phenoxy radical-coupling reaction, yielding optically active lignans from two molecules of coniferyl alcohol in the biosynthesis of lignans, flavonolignans, and alkaloids and thus plays a central role in plant secondary metabolism.</text>
</comment>
<dbReference type="PANTHER" id="PTHR46215:SF17">
    <property type="entry name" value="DIRIGENT PROTEIN"/>
    <property type="match status" value="1"/>
</dbReference>
<reference evidence="6" key="1">
    <citation type="submission" date="2023-03" db="EMBL/GenBank/DDBJ databases">
        <authorList>
            <person name="Julca I."/>
        </authorList>
    </citation>
    <scope>NUCLEOTIDE SEQUENCE</scope>
</reference>
<name>A0AAV1C7R0_OLDCO</name>
<dbReference type="Proteomes" id="UP001161247">
    <property type="component" value="Chromosome 1"/>
</dbReference>
<evidence type="ECO:0000256" key="2">
    <source>
        <dbReference type="ARBA" id="ARBA00011738"/>
    </source>
</evidence>
<comment type="subcellular location">
    <subcellularLocation>
        <location evidence="4">Secreted</location>
        <location evidence="4">Extracellular space</location>
        <location evidence="4">Apoplast</location>
    </subcellularLocation>
</comment>
<proteinExistence type="inferred from homology"/>
<feature type="chain" id="PRO_5043110880" description="Dirigent protein" evidence="4">
    <location>
        <begin position="32"/>
        <end position="250"/>
    </location>
</feature>
<keyword evidence="7" id="KW-1185">Reference proteome</keyword>
<organism evidence="6 7">
    <name type="scientific">Oldenlandia corymbosa var. corymbosa</name>
    <dbReference type="NCBI Taxonomy" id="529605"/>
    <lineage>
        <taxon>Eukaryota</taxon>
        <taxon>Viridiplantae</taxon>
        <taxon>Streptophyta</taxon>
        <taxon>Embryophyta</taxon>
        <taxon>Tracheophyta</taxon>
        <taxon>Spermatophyta</taxon>
        <taxon>Magnoliopsida</taxon>
        <taxon>eudicotyledons</taxon>
        <taxon>Gunneridae</taxon>
        <taxon>Pentapetalae</taxon>
        <taxon>asterids</taxon>
        <taxon>lamiids</taxon>
        <taxon>Gentianales</taxon>
        <taxon>Rubiaceae</taxon>
        <taxon>Rubioideae</taxon>
        <taxon>Spermacoceae</taxon>
        <taxon>Hedyotis-Oldenlandia complex</taxon>
        <taxon>Oldenlandia</taxon>
    </lineage>
</organism>
<comment type="subunit">
    <text evidence="2 4">Homodimer.</text>
</comment>
<dbReference type="Pfam" id="PF03018">
    <property type="entry name" value="Dirigent"/>
    <property type="match status" value="1"/>
</dbReference>
<feature type="compositionally biased region" description="Polar residues" evidence="5">
    <location>
        <begin position="66"/>
        <end position="86"/>
    </location>
</feature>
<dbReference type="Gene3D" id="2.40.480.10">
    <property type="entry name" value="Allene oxide cyclase-like"/>
    <property type="match status" value="1"/>
</dbReference>
<sequence length="250" mass="27081">MEIGKPFSISSITISWLLLLLFLTLIQPSFSARTLLANNVPPDQTDHDRAHLAISFSMPDVLLRGGQQNDPSSKPGKTTKPNSHNLPFSKPLGYGNFPPTGGVPFANLEPDSPSKTLDLDGISVSFATLEELELGTVTTINENVYGGSIYGSSLIGKAQGMYVASSEDGNSHMMAMTACFIRNEDCLRFFGVHRTDVNHESHVAVIGGSGKYQNANGYATIKTVDVSSSYAEKKHSNNMYKLLLFNVYLG</sequence>